<dbReference type="InterPro" id="IPR012337">
    <property type="entry name" value="RNaseH-like_sf"/>
</dbReference>
<dbReference type="EMBL" id="BKCJ010002633">
    <property type="protein sequence ID" value="GEU49898.1"/>
    <property type="molecule type" value="Genomic_DNA"/>
</dbReference>
<comment type="caution">
    <text evidence="3">The sequence shown here is derived from an EMBL/GenBank/DDBJ whole genome shotgun (WGS) entry which is preliminary data.</text>
</comment>
<feature type="compositionally biased region" description="Basic and acidic residues" evidence="1">
    <location>
        <begin position="388"/>
        <end position="399"/>
    </location>
</feature>
<organism evidence="3">
    <name type="scientific">Tanacetum cinerariifolium</name>
    <name type="common">Dalmatian daisy</name>
    <name type="synonym">Chrysanthemum cinerariifolium</name>
    <dbReference type="NCBI Taxonomy" id="118510"/>
    <lineage>
        <taxon>Eukaryota</taxon>
        <taxon>Viridiplantae</taxon>
        <taxon>Streptophyta</taxon>
        <taxon>Embryophyta</taxon>
        <taxon>Tracheophyta</taxon>
        <taxon>Spermatophyta</taxon>
        <taxon>Magnoliopsida</taxon>
        <taxon>eudicotyledons</taxon>
        <taxon>Gunneridae</taxon>
        <taxon>Pentapetalae</taxon>
        <taxon>asterids</taxon>
        <taxon>campanulids</taxon>
        <taxon>Asterales</taxon>
        <taxon>Asteraceae</taxon>
        <taxon>Asteroideae</taxon>
        <taxon>Anthemideae</taxon>
        <taxon>Anthemidinae</taxon>
        <taxon>Tanacetum</taxon>
    </lineage>
</organism>
<name>A0A6L2KKD5_TANCI</name>
<protein>
    <submittedName>
        <fullName evidence="3">Reverse transcriptase domain-containing protein</fullName>
    </submittedName>
</protein>
<feature type="region of interest" description="Disordered" evidence="1">
    <location>
        <begin position="372"/>
        <end position="466"/>
    </location>
</feature>
<proteinExistence type="predicted"/>
<evidence type="ECO:0000259" key="2">
    <source>
        <dbReference type="PROSITE" id="PS50994"/>
    </source>
</evidence>
<keyword evidence="3" id="KW-0695">RNA-directed DNA polymerase</keyword>
<dbReference type="InterPro" id="IPR050951">
    <property type="entry name" value="Retrovirus_Pol_polyprotein"/>
</dbReference>
<feature type="domain" description="Integrase catalytic" evidence="2">
    <location>
        <begin position="1059"/>
        <end position="1225"/>
    </location>
</feature>
<keyword evidence="3" id="KW-0808">Transferase</keyword>
<dbReference type="InterPro" id="IPR036397">
    <property type="entry name" value="RNaseH_sf"/>
</dbReference>
<dbReference type="PANTHER" id="PTHR37984">
    <property type="entry name" value="PROTEIN CBG26694"/>
    <property type="match status" value="1"/>
</dbReference>
<dbReference type="GO" id="GO:0015074">
    <property type="term" value="P:DNA integration"/>
    <property type="evidence" value="ECO:0007669"/>
    <property type="project" value="InterPro"/>
</dbReference>
<feature type="compositionally biased region" description="Acidic residues" evidence="1">
    <location>
        <begin position="424"/>
        <end position="439"/>
    </location>
</feature>
<evidence type="ECO:0000256" key="1">
    <source>
        <dbReference type="SAM" id="MobiDB-lite"/>
    </source>
</evidence>
<gene>
    <name evidence="3" type="ORF">Tci_021876</name>
</gene>
<dbReference type="Pfam" id="PF08284">
    <property type="entry name" value="RVP_2"/>
    <property type="match status" value="1"/>
</dbReference>
<feature type="region of interest" description="Disordered" evidence="1">
    <location>
        <begin position="678"/>
        <end position="717"/>
    </location>
</feature>
<dbReference type="Gene3D" id="3.30.420.10">
    <property type="entry name" value="Ribonuclease H-like superfamily/Ribonuclease H"/>
    <property type="match status" value="1"/>
</dbReference>
<dbReference type="Gene3D" id="3.30.70.270">
    <property type="match status" value="1"/>
</dbReference>
<dbReference type="GO" id="GO:0003676">
    <property type="term" value="F:nucleic acid binding"/>
    <property type="evidence" value="ECO:0007669"/>
    <property type="project" value="InterPro"/>
</dbReference>
<dbReference type="Pfam" id="PF17919">
    <property type="entry name" value="RT_RNaseH_2"/>
    <property type="match status" value="1"/>
</dbReference>
<dbReference type="SUPFAM" id="SSF53098">
    <property type="entry name" value="Ribonuclease H-like"/>
    <property type="match status" value="1"/>
</dbReference>
<feature type="compositionally biased region" description="Basic and acidic residues" evidence="1">
    <location>
        <begin position="678"/>
        <end position="690"/>
    </location>
</feature>
<reference evidence="3" key="1">
    <citation type="journal article" date="2019" name="Sci. Rep.">
        <title>Draft genome of Tanacetum cinerariifolium, the natural source of mosquito coil.</title>
        <authorList>
            <person name="Yamashiro T."/>
            <person name="Shiraishi A."/>
            <person name="Satake H."/>
            <person name="Nakayama K."/>
        </authorList>
    </citation>
    <scope>NUCLEOTIDE SEQUENCE</scope>
</reference>
<sequence length="1343" mass="154142">MAYSDKYKKILDGIVMDKIKLDGEIKKKEEEAITQVKREALKEKEDPGAFVILIRLEAKIDLNALVDTSSDINAEPMGVLKDVLCQVGVTTIIAKFLILDMPIDRDVPILVGRGFLYTCGSIVNTRDRITSTFDGVSHQTFHAAKTSLNTEESDIDDEEDYGIQRSNFGAPTYGPKPAKYLNCNDLIDRTLELQEVLNPFRKIYVWKEAVGFLGSFPVPLQHMEWKPDYEGNFLTEKTFSQKYVVLLMKLDFKEKTQLKTNIKDKFYSIETHDDEAGSSSSRPKRAQITKNVKEALMVRVNEMGSNKVLFTFEAWKRAFDINEPINTELCHEFYATFEFDEAVADDELMMKKAIKFRLLAMSSDNAQSAVTYTSISSDSDGPSWVHVPEPEHPEYHASSDNDIQIEDDDEDLEEDPSEEHKPEDNDEDPEEDPNEEHEDGDTKEPSEGSAKTELFEEDETAVTPPLPKHCYRAAMIRMRYDIPEEDMPPRKRFVLTSPPPGIGFYSHPGHDTWTISRAADRAEDVGYVRSLHASEHRMMTSIEEVNLKTDRRDIRLEIDVVRGQRTAYETKLKEVHQAYLSSKAQNRALLARLETLETHMSRMKWQHQSAEDLTVTQMMCIHVLDARARTDTVDKYINGLLDNIHGNVMSARPKTLNETIELANDFMDQKLRTYAERQNENKRKADDSLRNKQQQPHKKQNVARAYTAGPGEKRNQKAGACYECGNTRHIKKNYPKLKNRRNGCGNGVAQGRAYALGGRDVSPDSNVITGTFLLNNHFAKILFDTGADRSFVSTTLENHYDVELADGKIIGVNIIIHGFTLNFMNHPFKIDLMLVPLERDVNFQGNEDNQREESRLNIISCTKAQEYLSKGCNVFLAHITTKEARDKSKGKRLENVPIVRDLPEVFPEDLPAWAPYRLAPSEKRKLAEQLQELFDKGFIRPGSSPWEPRSCLSRRKTDLSYVHRLSQTKQANGLDGYYRRFIKGFSKIAKSMTKLTQKNVKFNWGEKEELAFQLIKQELCSAPILALPKGLENFIVYCEASHKGLGKANVVADALSRKEWSRPLRVRALVMTMGLNLPKKILKAQNKALKPENLSAEDVGGMLRKDLPKEKLEPRKLMKLYMKEVVTRHGVAISIISDRDGRFTSLFWQALHKDLGTRLDMSTTYHPKTDGQSERTIQTLQDMLRACVIDFKKSWDRHLPLVEFSYNSYHTSIKVAPFEALYEQNCRSPKCLFDESLMILLDELRIDDKLHFVEEPIEIMDRKIKQLKRSRIPIIKVRWKSKRGPEFTWEHEDQFKQNTLHKEVRRTLDHGERELNVEEKYNALLRKCDALQPAVTPNHNDEH</sequence>
<dbReference type="InterPro" id="IPR043128">
    <property type="entry name" value="Rev_trsase/Diguanyl_cyclase"/>
</dbReference>
<dbReference type="InterPro" id="IPR043502">
    <property type="entry name" value="DNA/RNA_pol_sf"/>
</dbReference>
<keyword evidence="3" id="KW-0548">Nucleotidyltransferase</keyword>
<evidence type="ECO:0000313" key="3">
    <source>
        <dbReference type="EMBL" id="GEU49898.1"/>
    </source>
</evidence>
<dbReference type="GO" id="GO:0003964">
    <property type="term" value="F:RNA-directed DNA polymerase activity"/>
    <property type="evidence" value="ECO:0007669"/>
    <property type="project" value="UniProtKB-KW"/>
</dbReference>
<dbReference type="SUPFAM" id="SSF56672">
    <property type="entry name" value="DNA/RNA polymerases"/>
    <property type="match status" value="1"/>
</dbReference>
<dbReference type="InterPro" id="IPR001584">
    <property type="entry name" value="Integrase_cat-core"/>
</dbReference>
<feature type="compositionally biased region" description="Acidic residues" evidence="1">
    <location>
        <begin position="403"/>
        <end position="417"/>
    </location>
</feature>
<dbReference type="PANTHER" id="PTHR37984:SF15">
    <property type="entry name" value="INTEGRASE CATALYTIC DOMAIN-CONTAINING PROTEIN"/>
    <property type="match status" value="1"/>
</dbReference>
<dbReference type="PROSITE" id="PS50994">
    <property type="entry name" value="INTEGRASE"/>
    <property type="match status" value="1"/>
</dbReference>
<accession>A0A6L2KKD5</accession>
<dbReference type="InterPro" id="IPR041577">
    <property type="entry name" value="RT_RNaseH_2"/>
</dbReference>